<feature type="short sequence motif" description="GXGXXG" evidence="4">
    <location>
        <begin position="17"/>
        <end position="22"/>
    </location>
</feature>
<dbReference type="PANTHER" id="PTHR14226">
    <property type="entry name" value="NEUROPATHY TARGET ESTERASE/SWISS CHEESE D.MELANOGASTER"/>
    <property type="match status" value="1"/>
</dbReference>
<dbReference type="SUPFAM" id="SSF52151">
    <property type="entry name" value="FabD/lysophospholipase-like"/>
    <property type="match status" value="1"/>
</dbReference>
<keyword evidence="2 4" id="KW-0442">Lipid degradation</keyword>
<dbReference type="PANTHER" id="PTHR14226:SF57">
    <property type="entry name" value="BLR7027 PROTEIN"/>
    <property type="match status" value="1"/>
</dbReference>
<dbReference type="GO" id="GO:0016042">
    <property type="term" value="P:lipid catabolic process"/>
    <property type="evidence" value="ECO:0007669"/>
    <property type="project" value="UniProtKB-UniRule"/>
</dbReference>
<feature type="active site" description="Proton acceptor" evidence="4">
    <location>
        <position position="187"/>
    </location>
</feature>
<dbReference type="OrthoDB" id="9770965at2"/>
<keyword evidence="3 4" id="KW-0443">Lipid metabolism</keyword>
<dbReference type="InterPro" id="IPR016035">
    <property type="entry name" value="Acyl_Trfase/lysoPLipase"/>
</dbReference>
<dbReference type="InterPro" id="IPR050301">
    <property type="entry name" value="NTE"/>
</dbReference>
<protein>
    <recommendedName>
        <fullName evidence="5">PNPLA domain-containing protein</fullName>
    </recommendedName>
</protein>
<dbReference type="Proteomes" id="UP000005384">
    <property type="component" value="Unassembled WGS sequence"/>
</dbReference>
<evidence type="ECO:0000256" key="2">
    <source>
        <dbReference type="ARBA" id="ARBA00022963"/>
    </source>
</evidence>
<comment type="caution">
    <text evidence="6">The sequence shown here is derived from an EMBL/GenBank/DDBJ whole genome shotgun (WGS) entry which is preliminary data.</text>
</comment>
<reference evidence="6 7" key="1">
    <citation type="submission" date="2011-08" db="EMBL/GenBank/DDBJ databases">
        <title>The Genome Sequence of Clostridium hathewayi WAL-18680.</title>
        <authorList>
            <consortium name="The Broad Institute Genome Sequencing Platform"/>
            <person name="Earl A."/>
            <person name="Ward D."/>
            <person name="Feldgarden M."/>
            <person name="Gevers D."/>
            <person name="Finegold S.M."/>
            <person name="Summanen P.H."/>
            <person name="Molitoris D.R."/>
            <person name="Song M."/>
            <person name="Daigneault M."/>
            <person name="Allen-Vercoe E."/>
            <person name="Young S.K."/>
            <person name="Zeng Q."/>
            <person name="Gargeya S."/>
            <person name="Fitzgerald M."/>
            <person name="Haas B."/>
            <person name="Abouelleil A."/>
            <person name="Alvarado L."/>
            <person name="Arachchi H.M."/>
            <person name="Berlin A."/>
            <person name="Brown A."/>
            <person name="Chapman S.B."/>
            <person name="Chen Z."/>
            <person name="Dunbar C."/>
            <person name="Freedman E."/>
            <person name="Gearin G."/>
            <person name="Gellesch M."/>
            <person name="Goldberg J."/>
            <person name="Griggs A."/>
            <person name="Gujja S."/>
            <person name="Heiman D."/>
            <person name="Howarth C."/>
            <person name="Larson L."/>
            <person name="Lui A."/>
            <person name="MacDonald P.J.P."/>
            <person name="Montmayeur A."/>
            <person name="Murphy C."/>
            <person name="Neiman D."/>
            <person name="Pearson M."/>
            <person name="Priest M."/>
            <person name="Roberts A."/>
            <person name="Saif S."/>
            <person name="Shea T."/>
            <person name="Shenoy N."/>
            <person name="Sisk P."/>
            <person name="Stolte C."/>
            <person name="Sykes S."/>
            <person name="Wortman J."/>
            <person name="Nusbaum C."/>
            <person name="Birren B."/>
        </authorList>
    </citation>
    <scope>NUCLEOTIDE SEQUENCE [LARGE SCALE GENOMIC DNA]</scope>
    <source>
        <strain evidence="6 7">WAL-18680</strain>
    </source>
</reference>
<evidence type="ECO:0000259" key="5">
    <source>
        <dbReference type="PROSITE" id="PS51635"/>
    </source>
</evidence>
<keyword evidence="7" id="KW-1185">Reference proteome</keyword>
<dbReference type="Gene3D" id="3.40.1090.10">
    <property type="entry name" value="Cytosolic phospholipase A2 catalytic domain"/>
    <property type="match status" value="2"/>
</dbReference>
<feature type="domain" description="PNPLA" evidence="5">
    <location>
        <begin position="13"/>
        <end position="200"/>
    </location>
</feature>
<dbReference type="CDD" id="cd07209">
    <property type="entry name" value="Pat_hypo_Ecoli_Z1214_like"/>
    <property type="match status" value="1"/>
</dbReference>
<dbReference type="InterPro" id="IPR002641">
    <property type="entry name" value="PNPLA_dom"/>
</dbReference>
<proteinExistence type="predicted"/>
<dbReference type="Pfam" id="PF01734">
    <property type="entry name" value="Patatin"/>
    <property type="match status" value="1"/>
</dbReference>
<feature type="active site" description="Nucleophile" evidence="4">
    <location>
        <position position="46"/>
    </location>
</feature>
<evidence type="ECO:0000313" key="6">
    <source>
        <dbReference type="EMBL" id="EHI59037.1"/>
    </source>
</evidence>
<evidence type="ECO:0000256" key="4">
    <source>
        <dbReference type="PROSITE-ProRule" id="PRU01161"/>
    </source>
</evidence>
<gene>
    <name evidence="6" type="ORF">HMPREF9473_02968</name>
</gene>
<dbReference type="EMBL" id="ADLN01000078">
    <property type="protein sequence ID" value="EHI59037.1"/>
    <property type="molecule type" value="Genomic_DNA"/>
</dbReference>
<keyword evidence="1 4" id="KW-0378">Hydrolase</keyword>
<dbReference type="HOGENOM" id="CLU_034454_3_0_9"/>
<dbReference type="AlphaFoldDB" id="G5IHJ0"/>
<accession>G5IHJ0</accession>
<dbReference type="PATRIC" id="fig|742737.3.peg.2968"/>
<evidence type="ECO:0000256" key="3">
    <source>
        <dbReference type="ARBA" id="ARBA00023098"/>
    </source>
</evidence>
<dbReference type="GO" id="GO:0016787">
    <property type="term" value="F:hydrolase activity"/>
    <property type="evidence" value="ECO:0007669"/>
    <property type="project" value="UniProtKB-UniRule"/>
</dbReference>
<dbReference type="RefSeq" id="WP_006780944.1">
    <property type="nucleotide sequence ID" value="NZ_CP040506.1"/>
</dbReference>
<dbReference type="PROSITE" id="PS51635">
    <property type="entry name" value="PNPLA"/>
    <property type="match status" value="1"/>
</dbReference>
<name>G5IHJ0_9FIRM</name>
<feature type="short sequence motif" description="GXSXG" evidence="4">
    <location>
        <begin position="44"/>
        <end position="48"/>
    </location>
</feature>
<organism evidence="6 7">
    <name type="scientific">Hungatella hathewayi WAL-18680</name>
    <dbReference type="NCBI Taxonomy" id="742737"/>
    <lineage>
        <taxon>Bacteria</taxon>
        <taxon>Bacillati</taxon>
        <taxon>Bacillota</taxon>
        <taxon>Clostridia</taxon>
        <taxon>Lachnospirales</taxon>
        <taxon>Lachnospiraceae</taxon>
        <taxon>Hungatella</taxon>
    </lineage>
</organism>
<sequence>MELKLDLSKEYGIVLEGGGAKGSYQIGAWKALREAGVRIKGIAGASVGSLNGALICMDDIDKAEYIWENISYSKVMDVEDDVIENVMKMDLKSLNFGSLISDAKRILKDKGFDITPLKELIEETIDEEKIRSSDRELYITTYSVSDRRLLTVDVKEAPEGEIGDMLLASAYFPAFKNEKLNGKRYMDGGGWNNVPTSILLEHDYKDIIIIRIYGLGFDSEKVTEIPEDCTVYHIAPRQDLGGILEFDKKRAKKNMMLGYYDAKRLLYGLYGKWYYIDAPNTEAYYFDKMMSELELMKAYIQPELDAESMESLEGYRNYTERIFPAAAVELKLKEDWDYKDLYIAILESIAKKMKINRFQVYTVEELVRLIQTKLAKTSRPLEEMGILPGLADA</sequence>
<evidence type="ECO:0000313" key="7">
    <source>
        <dbReference type="Proteomes" id="UP000005384"/>
    </source>
</evidence>
<feature type="short sequence motif" description="DGA/G" evidence="4">
    <location>
        <begin position="187"/>
        <end position="189"/>
    </location>
</feature>
<evidence type="ECO:0000256" key="1">
    <source>
        <dbReference type="ARBA" id="ARBA00022801"/>
    </source>
</evidence>